<dbReference type="SUPFAM" id="SSF50129">
    <property type="entry name" value="GroES-like"/>
    <property type="match status" value="1"/>
</dbReference>
<dbReference type="InterPro" id="IPR005903">
    <property type="entry name" value="BchC"/>
</dbReference>
<reference evidence="3 4" key="1">
    <citation type="submission" date="2019-07" db="EMBL/GenBank/DDBJ databases">
        <title>Genomic Encyclopedia of Archaeal and Bacterial Type Strains, Phase II (KMG-II): from individual species to whole genera.</title>
        <authorList>
            <person name="Goeker M."/>
        </authorList>
    </citation>
    <scope>NUCLEOTIDE SEQUENCE [LARGE SCALE GENOMIC DNA]</scope>
    <source>
        <strain evidence="3 4">ATCC BAA-252</strain>
    </source>
</reference>
<accession>A0A562SXC7</accession>
<dbReference type="SUPFAM" id="SSF51735">
    <property type="entry name" value="NAD(P)-binding Rossmann-fold domains"/>
    <property type="match status" value="1"/>
</dbReference>
<dbReference type="PANTHER" id="PTHR43189:SF1">
    <property type="entry name" value="ZINC-TYPE ALCOHOL DEHYDROGENASE-LIKE PROTEIN C1198.01"/>
    <property type="match status" value="1"/>
</dbReference>
<organism evidence="3 4">
    <name type="scientific">Roseibium hamelinense</name>
    <dbReference type="NCBI Taxonomy" id="150831"/>
    <lineage>
        <taxon>Bacteria</taxon>
        <taxon>Pseudomonadati</taxon>
        <taxon>Pseudomonadota</taxon>
        <taxon>Alphaproteobacteria</taxon>
        <taxon>Hyphomicrobiales</taxon>
        <taxon>Stappiaceae</taxon>
        <taxon>Roseibium</taxon>
    </lineage>
</organism>
<dbReference type="Pfam" id="PF08240">
    <property type="entry name" value="ADH_N"/>
    <property type="match status" value="1"/>
</dbReference>
<sequence>METNAVLFEAPQSVDVRPLQLKEQSGADVLVESLWSGISSGTEKRLFEGTMPVFPGLTYPLVPGYETVGRVLKGDAAGKHRTGDIVLVPGANCYQDAAGLFGATASHLIAPASRVIAVNESLEADATLLSLAATAHHALMRPGTEAPDLVIGHGLLGRLVIRVMEALDMPQAAVWEKNAVRRSGKFPYNVSCAENQKDMRFHTILDASGTQDVIDLCVSHLEPGGTITLAGFYDERLSFAFAPAFMREARIQIATEFKPEDLSAVSKLIAQERLSLKGLITHTARFSDAPSAYQTAFWDPACVKMILDWRTPQ</sequence>
<dbReference type="CDD" id="cd08255">
    <property type="entry name" value="2-desacetyl-2-hydroxyethyl_bacteriochlorophyllide_like"/>
    <property type="match status" value="1"/>
</dbReference>
<dbReference type="Proteomes" id="UP000320593">
    <property type="component" value="Unassembled WGS sequence"/>
</dbReference>
<dbReference type="EMBL" id="VLLF01000006">
    <property type="protein sequence ID" value="TWI85965.1"/>
    <property type="molecule type" value="Genomic_DNA"/>
</dbReference>
<proteinExistence type="predicted"/>
<dbReference type="RefSeq" id="WP_145344057.1">
    <property type="nucleotide sequence ID" value="NZ_SMLY01000083.1"/>
</dbReference>
<dbReference type="Gene3D" id="3.90.180.10">
    <property type="entry name" value="Medium-chain alcohol dehydrogenases, catalytic domain"/>
    <property type="match status" value="2"/>
</dbReference>
<gene>
    <name evidence="3" type="ORF">JM93_02672</name>
</gene>
<evidence type="ECO:0000256" key="1">
    <source>
        <dbReference type="ARBA" id="ARBA00023002"/>
    </source>
</evidence>
<dbReference type="InterPro" id="IPR013154">
    <property type="entry name" value="ADH-like_N"/>
</dbReference>
<evidence type="ECO:0000313" key="3">
    <source>
        <dbReference type="EMBL" id="TWI85965.1"/>
    </source>
</evidence>
<evidence type="ECO:0000313" key="4">
    <source>
        <dbReference type="Proteomes" id="UP000320593"/>
    </source>
</evidence>
<protein>
    <submittedName>
        <fullName evidence="3">3-hydroxyethyl bacteriochlorophyllide a dehydrogenase</fullName>
    </submittedName>
</protein>
<dbReference type="InterPro" id="IPR036291">
    <property type="entry name" value="NAD(P)-bd_dom_sf"/>
</dbReference>
<dbReference type="PANTHER" id="PTHR43189">
    <property type="entry name" value="ZINC-TYPE ALCOHOL DEHYDROGENASE-LIKE PROTEIN C1198.01-RELATED"/>
    <property type="match status" value="1"/>
</dbReference>
<dbReference type="AlphaFoldDB" id="A0A562SXC7"/>
<dbReference type="InterPro" id="IPR011032">
    <property type="entry name" value="GroES-like_sf"/>
</dbReference>
<keyword evidence="4" id="KW-1185">Reference proteome</keyword>
<feature type="domain" description="Alcohol dehydrogenase-like N-terminal" evidence="2">
    <location>
        <begin position="28"/>
        <end position="118"/>
    </location>
</feature>
<name>A0A562SXC7_9HYPH</name>
<evidence type="ECO:0000259" key="2">
    <source>
        <dbReference type="Pfam" id="PF08240"/>
    </source>
</evidence>
<dbReference type="OrthoDB" id="9806940at2"/>
<keyword evidence="1" id="KW-0560">Oxidoreductase</keyword>
<dbReference type="NCBIfam" id="TIGR01202">
    <property type="entry name" value="bchC"/>
    <property type="match status" value="1"/>
</dbReference>
<dbReference type="GO" id="GO:0036354">
    <property type="term" value="F:bacteriochlorophyllide-a dehydrogenase activity"/>
    <property type="evidence" value="ECO:0007669"/>
    <property type="project" value="InterPro"/>
</dbReference>
<dbReference type="Gene3D" id="3.40.50.720">
    <property type="entry name" value="NAD(P)-binding Rossmann-like Domain"/>
    <property type="match status" value="1"/>
</dbReference>
<comment type="caution">
    <text evidence="3">The sequence shown here is derived from an EMBL/GenBank/DDBJ whole genome shotgun (WGS) entry which is preliminary data.</text>
</comment>